<accession>A0AAJ1X5F4</accession>
<proteinExistence type="predicted"/>
<reference evidence="6" key="2">
    <citation type="submission" date="2023-04" db="EMBL/GenBank/DDBJ databases">
        <title>'Rhodoalgimonas zhirmunskyi' gen. nov., isolated from a red alga.</title>
        <authorList>
            <person name="Nedashkovskaya O.I."/>
            <person name="Otstavnykh N.Y."/>
            <person name="Bystritskaya E.P."/>
            <person name="Balabanova L.A."/>
            <person name="Isaeva M.P."/>
        </authorList>
    </citation>
    <scope>NUCLEOTIDE SEQUENCE</scope>
    <source>
        <strain evidence="6">10Alg 79</strain>
    </source>
</reference>
<feature type="transmembrane region" description="Helical" evidence="5">
    <location>
        <begin position="75"/>
        <end position="96"/>
    </location>
</feature>
<dbReference type="Proteomes" id="UP001227162">
    <property type="component" value="Unassembled WGS sequence"/>
</dbReference>
<evidence type="ECO:0000256" key="3">
    <source>
        <dbReference type="ARBA" id="ARBA00022989"/>
    </source>
</evidence>
<feature type="transmembrane region" description="Helical" evidence="5">
    <location>
        <begin position="168"/>
        <end position="192"/>
    </location>
</feature>
<dbReference type="EMBL" id="JANFFA010000002">
    <property type="protein sequence ID" value="MDQ2094476.1"/>
    <property type="molecule type" value="Genomic_DNA"/>
</dbReference>
<organism evidence="6 7">
    <name type="scientific">Rhodalgimonas zhirmunskyi</name>
    <dbReference type="NCBI Taxonomy" id="2964767"/>
    <lineage>
        <taxon>Bacteria</taxon>
        <taxon>Pseudomonadati</taxon>
        <taxon>Pseudomonadota</taxon>
        <taxon>Alphaproteobacteria</taxon>
        <taxon>Rhodobacterales</taxon>
        <taxon>Roseobacteraceae</taxon>
        <taxon>Rhodalgimonas</taxon>
    </lineage>
</organism>
<feature type="transmembrane region" description="Helical" evidence="5">
    <location>
        <begin position="431"/>
        <end position="451"/>
    </location>
</feature>
<evidence type="ECO:0000256" key="1">
    <source>
        <dbReference type="ARBA" id="ARBA00004141"/>
    </source>
</evidence>
<evidence type="ECO:0000256" key="2">
    <source>
        <dbReference type="ARBA" id="ARBA00022692"/>
    </source>
</evidence>
<evidence type="ECO:0000313" key="6">
    <source>
        <dbReference type="EMBL" id="MDQ2094476.1"/>
    </source>
</evidence>
<dbReference type="PANTHER" id="PTHR43652:SF2">
    <property type="entry name" value="BASIC AMINO ACID ANTIPORTER YFCC-RELATED"/>
    <property type="match status" value="1"/>
</dbReference>
<dbReference type="InterPro" id="IPR001898">
    <property type="entry name" value="SLC13A/DASS"/>
</dbReference>
<feature type="transmembrane region" description="Helical" evidence="5">
    <location>
        <begin position="116"/>
        <end position="135"/>
    </location>
</feature>
<name>A0AAJ1X5F4_9RHOB</name>
<dbReference type="RefSeq" id="WP_317626074.1">
    <property type="nucleotide sequence ID" value="NZ_JANFFA010000002.1"/>
</dbReference>
<keyword evidence="2 5" id="KW-0812">Transmembrane</keyword>
<evidence type="ECO:0000256" key="4">
    <source>
        <dbReference type="ARBA" id="ARBA00023136"/>
    </source>
</evidence>
<evidence type="ECO:0000313" key="7">
    <source>
        <dbReference type="Proteomes" id="UP001227162"/>
    </source>
</evidence>
<dbReference type="AlphaFoldDB" id="A0AAJ1X5F4"/>
<dbReference type="Pfam" id="PF00939">
    <property type="entry name" value="Na_sulph_symp"/>
    <property type="match status" value="1"/>
</dbReference>
<feature type="transmembrane region" description="Helical" evidence="5">
    <location>
        <begin position="309"/>
        <end position="330"/>
    </location>
</feature>
<feature type="transmembrane region" description="Helical" evidence="5">
    <location>
        <begin position="350"/>
        <end position="376"/>
    </location>
</feature>
<dbReference type="GO" id="GO:0022857">
    <property type="term" value="F:transmembrane transporter activity"/>
    <property type="evidence" value="ECO:0007669"/>
    <property type="project" value="InterPro"/>
</dbReference>
<protein>
    <submittedName>
        <fullName evidence="6">SLC13 family permease</fullName>
    </submittedName>
</protein>
<dbReference type="GO" id="GO:0005886">
    <property type="term" value="C:plasma membrane"/>
    <property type="evidence" value="ECO:0007669"/>
    <property type="project" value="TreeGrafter"/>
</dbReference>
<reference evidence="6" key="1">
    <citation type="submission" date="2022-07" db="EMBL/GenBank/DDBJ databases">
        <authorList>
            <person name="Otstavnykh N."/>
            <person name="Isaeva M."/>
            <person name="Bystritskaya E."/>
        </authorList>
    </citation>
    <scope>NUCLEOTIDE SEQUENCE</scope>
    <source>
        <strain evidence="6">10Alg 79</strain>
    </source>
</reference>
<feature type="transmembrane region" description="Helical" evidence="5">
    <location>
        <begin position="255"/>
        <end position="271"/>
    </location>
</feature>
<comment type="caution">
    <text evidence="6">The sequence shown here is derived from an EMBL/GenBank/DDBJ whole genome shotgun (WGS) entry which is preliminary data.</text>
</comment>
<keyword evidence="4 5" id="KW-0472">Membrane</keyword>
<comment type="subcellular location">
    <subcellularLocation>
        <location evidence="1">Membrane</location>
        <topology evidence="1">Multi-pass membrane protein</topology>
    </subcellularLocation>
</comment>
<sequence>MIRFKEAVLIIAIALAAWASIVPPGGMTGDQGMTFGIVLVTLALWGTGLVPGYVASSFLFVALILLGLSTPQEVFSSFSSTAIWLVVAGFVIGAAITHSGLGARIGALSHSHLSKSYAALIGGLMVLGMALGFVMPSSLGRAAVLVPIGMALADTLGLDKGSLGRTGVAVIIAIGTNMPSFAILPSNIPNIIMSGVAEQSLGLNFSYADYLLLHYPVLGLLKSAVIVGLVLYFFPARIEEAASDAAPVKGSPRRQLALLAILLITLGFWSTDQLHGINAAWVGLAASLVLMVPQLGFVPPPVFKSSVDFSMILFVAGALTLGTVVNTSGLGDIIAHAVLQVLPFREGSDFLNFMSLSLLGITTSIFTTAPGMPAVLTPLAPELAQTTGFSTSAILMTQVIGFSTILFPYQVGPLIVAMGLAGESTRPLLRITLSLFVITLLLLLPLDFLWWKALGEI</sequence>
<gene>
    <name evidence="6" type="ORF">NOI20_10180</name>
</gene>
<keyword evidence="7" id="KW-1185">Reference proteome</keyword>
<feature type="transmembrane region" description="Helical" evidence="5">
    <location>
        <begin position="388"/>
        <end position="411"/>
    </location>
</feature>
<dbReference type="PANTHER" id="PTHR43652">
    <property type="entry name" value="BASIC AMINO ACID ANTIPORTER YFCC-RELATED"/>
    <property type="match status" value="1"/>
</dbReference>
<evidence type="ECO:0000256" key="5">
    <source>
        <dbReference type="SAM" id="Phobius"/>
    </source>
</evidence>
<keyword evidence="3 5" id="KW-1133">Transmembrane helix</keyword>
<dbReference type="InterPro" id="IPR051679">
    <property type="entry name" value="DASS-Related_Transporters"/>
</dbReference>
<feature type="transmembrane region" description="Helical" evidence="5">
    <location>
        <begin position="277"/>
        <end position="297"/>
    </location>
</feature>
<feature type="transmembrane region" description="Helical" evidence="5">
    <location>
        <begin position="212"/>
        <end position="234"/>
    </location>
</feature>
<feature type="transmembrane region" description="Helical" evidence="5">
    <location>
        <begin position="35"/>
        <end position="68"/>
    </location>
</feature>